<evidence type="ECO:0000259" key="3">
    <source>
        <dbReference type="PROSITE" id="PS50977"/>
    </source>
</evidence>
<evidence type="ECO:0000256" key="1">
    <source>
        <dbReference type="ARBA" id="ARBA00023125"/>
    </source>
</evidence>
<evidence type="ECO:0000313" key="4">
    <source>
        <dbReference type="EMBL" id="KRL96845.1"/>
    </source>
</evidence>
<dbReference type="PANTHER" id="PTHR30055">
    <property type="entry name" value="HTH-TYPE TRANSCRIPTIONAL REGULATOR RUTR"/>
    <property type="match status" value="1"/>
</dbReference>
<dbReference type="AlphaFoldDB" id="A0A0R1UUH5"/>
<dbReference type="Pfam" id="PF00440">
    <property type="entry name" value="TetR_N"/>
    <property type="match status" value="1"/>
</dbReference>
<dbReference type="PANTHER" id="PTHR30055:SF148">
    <property type="entry name" value="TETR-FAMILY TRANSCRIPTIONAL REGULATOR"/>
    <property type="match status" value="1"/>
</dbReference>
<accession>A0A0R1UUH5</accession>
<dbReference type="STRING" id="1423801.FD50_GL002130"/>
<dbReference type="PATRIC" id="fig|1423801.4.peg.2177"/>
<dbReference type="SUPFAM" id="SSF46689">
    <property type="entry name" value="Homeodomain-like"/>
    <property type="match status" value="1"/>
</dbReference>
<reference evidence="4 5" key="1">
    <citation type="journal article" date="2015" name="Genome Announc.">
        <title>Expanding the biotechnology potential of lactobacilli through comparative genomics of 213 strains and associated genera.</title>
        <authorList>
            <person name="Sun Z."/>
            <person name="Harris H.M."/>
            <person name="McCann A."/>
            <person name="Guo C."/>
            <person name="Argimon S."/>
            <person name="Zhang W."/>
            <person name="Yang X."/>
            <person name="Jeffery I.B."/>
            <person name="Cooney J.C."/>
            <person name="Kagawa T.F."/>
            <person name="Liu W."/>
            <person name="Song Y."/>
            <person name="Salvetti E."/>
            <person name="Wrobel A."/>
            <person name="Rasinkangas P."/>
            <person name="Parkhill J."/>
            <person name="Rea M.C."/>
            <person name="O'Sullivan O."/>
            <person name="Ritari J."/>
            <person name="Douillard F.P."/>
            <person name="Paul Ross R."/>
            <person name="Yang R."/>
            <person name="Briner A.E."/>
            <person name="Felis G.E."/>
            <person name="de Vos W.M."/>
            <person name="Barrangou R."/>
            <person name="Klaenhammer T.R."/>
            <person name="Caufield P.W."/>
            <person name="Cui Y."/>
            <person name="Zhang H."/>
            <person name="O'Toole P.W."/>
        </authorList>
    </citation>
    <scope>NUCLEOTIDE SEQUENCE [LARGE SCALE GENOMIC DNA]</scope>
    <source>
        <strain evidence="4 5">DSM 16230</strain>
    </source>
</reference>
<feature type="DNA-binding region" description="H-T-H motif" evidence="2">
    <location>
        <begin position="31"/>
        <end position="50"/>
    </location>
</feature>
<dbReference type="GeneID" id="98309341"/>
<proteinExistence type="predicted"/>
<dbReference type="OrthoDB" id="9796019at2"/>
<keyword evidence="1 2" id="KW-0238">DNA-binding</keyword>
<dbReference type="GO" id="GO:0000976">
    <property type="term" value="F:transcription cis-regulatory region binding"/>
    <property type="evidence" value="ECO:0007669"/>
    <property type="project" value="TreeGrafter"/>
</dbReference>
<dbReference type="EMBL" id="AZFQ01000055">
    <property type="protein sequence ID" value="KRL96845.1"/>
    <property type="molecule type" value="Genomic_DNA"/>
</dbReference>
<sequence>MGERRRGKTLENAILAAVWVELQQQGYQKLTISAVAKQAQTNKNTIYRRWENKVELVFAAIQQHAPKLTLATPNTGSLEGDLKQLLGFLTPVLETVPQETWKQLLPEALSTFSADGNYLNGLVKAINEDNFITLQVKKIIENARKRHEHVRSSVTVDQLTLPALLVVNQILISGRLAQSKIDSLVDEILLPIYIKAAK</sequence>
<organism evidence="4 5">
    <name type="scientific">Liquorilactobacillus satsumensis DSM 16230 = JCM 12392</name>
    <dbReference type="NCBI Taxonomy" id="1423801"/>
    <lineage>
        <taxon>Bacteria</taxon>
        <taxon>Bacillati</taxon>
        <taxon>Bacillota</taxon>
        <taxon>Bacilli</taxon>
        <taxon>Lactobacillales</taxon>
        <taxon>Lactobacillaceae</taxon>
        <taxon>Liquorilactobacillus</taxon>
    </lineage>
</organism>
<name>A0A0R1UUH5_9LACO</name>
<gene>
    <name evidence="4" type="ORF">FD50_GL002130</name>
</gene>
<dbReference type="InterPro" id="IPR001647">
    <property type="entry name" value="HTH_TetR"/>
</dbReference>
<comment type="caution">
    <text evidence="4">The sequence shown here is derived from an EMBL/GenBank/DDBJ whole genome shotgun (WGS) entry which is preliminary data.</text>
</comment>
<dbReference type="GO" id="GO:0003700">
    <property type="term" value="F:DNA-binding transcription factor activity"/>
    <property type="evidence" value="ECO:0007669"/>
    <property type="project" value="TreeGrafter"/>
</dbReference>
<dbReference type="Gene3D" id="1.10.357.10">
    <property type="entry name" value="Tetracycline Repressor, domain 2"/>
    <property type="match status" value="1"/>
</dbReference>
<evidence type="ECO:0000313" key="5">
    <source>
        <dbReference type="Proteomes" id="UP000051166"/>
    </source>
</evidence>
<feature type="domain" description="HTH tetR-type" evidence="3">
    <location>
        <begin position="8"/>
        <end position="68"/>
    </location>
</feature>
<dbReference type="RefSeq" id="WP_056962045.1">
    <property type="nucleotide sequence ID" value="NZ_AZFQ01000055.1"/>
</dbReference>
<evidence type="ECO:0000256" key="2">
    <source>
        <dbReference type="PROSITE-ProRule" id="PRU00335"/>
    </source>
</evidence>
<dbReference type="Proteomes" id="UP000051166">
    <property type="component" value="Unassembled WGS sequence"/>
</dbReference>
<protein>
    <submittedName>
        <fullName evidence="4">AcrR family transcriptional regulator</fullName>
    </submittedName>
</protein>
<dbReference type="PROSITE" id="PS50977">
    <property type="entry name" value="HTH_TETR_2"/>
    <property type="match status" value="1"/>
</dbReference>
<dbReference type="InterPro" id="IPR050109">
    <property type="entry name" value="HTH-type_TetR-like_transc_reg"/>
</dbReference>
<dbReference type="InterPro" id="IPR009057">
    <property type="entry name" value="Homeodomain-like_sf"/>
</dbReference>
<keyword evidence="5" id="KW-1185">Reference proteome</keyword>